<gene>
    <name evidence="2" type="ORF">Cme02nite_12610</name>
</gene>
<feature type="transmembrane region" description="Helical" evidence="1">
    <location>
        <begin position="101"/>
        <end position="120"/>
    </location>
</feature>
<organism evidence="2 3">
    <name type="scientific">Catellatospora methionotrophica</name>
    <dbReference type="NCBI Taxonomy" id="121620"/>
    <lineage>
        <taxon>Bacteria</taxon>
        <taxon>Bacillati</taxon>
        <taxon>Actinomycetota</taxon>
        <taxon>Actinomycetes</taxon>
        <taxon>Micromonosporales</taxon>
        <taxon>Micromonosporaceae</taxon>
        <taxon>Catellatospora</taxon>
    </lineage>
</organism>
<protein>
    <submittedName>
        <fullName evidence="2">Uncharacterized protein</fullName>
    </submittedName>
</protein>
<evidence type="ECO:0000313" key="3">
    <source>
        <dbReference type="Proteomes" id="UP000660339"/>
    </source>
</evidence>
<reference evidence="2" key="1">
    <citation type="submission" date="2021-01" db="EMBL/GenBank/DDBJ databases">
        <title>Whole genome shotgun sequence of Catellatospora methionotrophica NBRC 14553.</title>
        <authorList>
            <person name="Komaki H."/>
            <person name="Tamura T."/>
        </authorList>
    </citation>
    <scope>NUCLEOTIDE SEQUENCE</scope>
    <source>
        <strain evidence="2">NBRC 14553</strain>
    </source>
</reference>
<feature type="transmembrane region" description="Helical" evidence="1">
    <location>
        <begin position="78"/>
        <end position="95"/>
    </location>
</feature>
<keyword evidence="1" id="KW-0812">Transmembrane</keyword>
<keyword evidence="3" id="KW-1185">Reference proteome</keyword>
<comment type="caution">
    <text evidence="2">The sequence shown here is derived from an EMBL/GenBank/DDBJ whole genome shotgun (WGS) entry which is preliminary data.</text>
</comment>
<dbReference type="EMBL" id="BONJ01000004">
    <property type="protein sequence ID" value="GIG12929.1"/>
    <property type="molecule type" value="Genomic_DNA"/>
</dbReference>
<keyword evidence="1" id="KW-1133">Transmembrane helix</keyword>
<dbReference type="AlphaFoldDB" id="A0A8J3L7C1"/>
<dbReference type="Proteomes" id="UP000660339">
    <property type="component" value="Unassembled WGS sequence"/>
</dbReference>
<proteinExistence type="predicted"/>
<evidence type="ECO:0000313" key="2">
    <source>
        <dbReference type="EMBL" id="GIG12929.1"/>
    </source>
</evidence>
<name>A0A8J3L7C1_9ACTN</name>
<keyword evidence="1" id="KW-0472">Membrane</keyword>
<sequence length="125" mass="14199">MRGSFRTGRTWRGERVSKERKLRREAREEAARRAVAAEERRAARRLARRAAWRRLSLYELRKRSAGRLASRRTAAERAGVAIVVTLALFVIWTLVPSTALAVALTLLLALTLPVFVIVAFDRRSS</sequence>
<evidence type="ECO:0000256" key="1">
    <source>
        <dbReference type="SAM" id="Phobius"/>
    </source>
</evidence>
<accession>A0A8J3L7C1</accession>